<sequence>MRFLIEADPPLISLTVGQKRSALNLPYKREAFVLERLYTCLFKVRERLNCPILPAPPPASRQHANSTCPYPPGTHFKMKIGIKVSRRFPLKLKSIESRLPEIDKIYEMAIFKIKASLPRLFSYMIAGSSG</sequence>
<dbReference type="AlphaFoldDB" id="A0A101LUL3"/>
<protein>
    <submittedName>
        <fullName evidence="1">Uncharacterized protein</fullName>
    </submittedName>
</protein>
<keyword evidence="1" id="KW-0496">Mitochondrion</keyword>
<reference evidence="1" key="1">
    <citation type="journal article" date="2015" name="Genome Biol. Evol.">
        <title>Organellar Genomes of White Spruce (Picea glauca): Assembly and Annotation.</title>
        <authorList>
            <person name="Jackman S.D."/>
            <person name="Warren R.L."/>
            <person name="Gibb E.A."/>
            <person name="Vandervalk B.P."/>
            <person name="Mohamadi H."/>
            <person name="Chu J."/>
            <person name="Raymond A."/>
            <person name="Pleasance S."/>
            <person name="Coope R."/>
            <person name="Wildung M.R."/>
            <person name="Ritland C.E."/>
            <person name="Bousquet J."/>
            <person name="Jones S.J."/>
            <person name="Bohlmann J."/>
            <person name="Birol I."/>
        </authorList>
    </citation>
    <scope>NUCLEOTIDE SEQUENCE [LARGE SCALE GENOMIC DNA]</scope>
    <source>
        <tissue evidence="1">Flushing bud</tissue>
    </source>
</reference>
<comment type="caution">
    <text evidence="1">The sequence shown here is derived from an EMBL/GenBank/DDBJ whole genome shotgun (WGS) entry which is preliminary data.</text>
</comment>
<evidence type="ECO:0000313" key="1">
    <source>
        <dbReference type="EMBL" id="KUM45630.1"/>
    </source>
</evidence>
<organism evidence="1">
    <name type="scientific">Picea glauca</name>
    <name type="common">White spruce</name>
    <name type="synonym">Pinus glauca</name>
    <dbReference type="NCBI Taxonomy" id="3330"/>
    <lineage>
        <taxon>Eukaryota</taxon>
        <taxon>Viridiplantae</taxon>
        <taxon>Streptophyta</taxon>
        <taxon>Embryophyta</taxon>
        <taxon>Tracheophyta</taxon>
        <taxon>Spermatophyta</taxon>
        <taxon>Pinopsida</taxon>
        <taxon>Pinidae</taxon>
        <taxon>Conifers I</taxon>
        <taxon>Pinales</taxon>
        <taxon>Pinaceae</taxon>
        <taxon>Picea</taxon>
    </lineage>
</organism>
<proteinExistence type="predicted"/>
<geneLocation type="mitochondrion" evidence="1"/>
<dbReference type="EMBL" id="LKAM01000017">
    <property type="protein sequence ID" value="KUM45630.1"/>
    <property type="molecule type" value="Genomic_DNA"/>
</dbReference>
<accession>A0A101LUL3</accession>
<gene>
    <name evidence="1" type="ORF">ABT39_MTgene2466</name>
</gene>
<name>A0A101LUL3_PICGL</name>